<evidence type="ECO:0000256" key="12">
    <source>
        <dbReference type="ARBA" id="ARBA00033166"/>
    </source>
</evidence>
<dbReference type="PRINTS" id="PR01905">
    <property type="entry name" value="FATTYACIDR"/>
</dbReference>
<dbReference type="PANTHER" id="PTHR45822:SF5">
    <property type="entry name" value="FREE FATTY ACID RECEPTOR 2"/>
    <property type="match status" value="1"/>
</dbReference>
<evidence type="ECO:0000256" key="8">
    <source>
        <dbReference type="ARBA" id="ARBA00023157"/>
    </source>
</evidence>
<evidence type="ECO:0000256" key="14">
    <source>
        <dbReference type="RuleBase" id="RU000688"/>
    </source>
</evidence>
<feature type="transmembrane region" description="Helical" evidence="15">
    <location>
        <begin position="370"/>
        <end position="391"/>
    </location>
</feature>
<protein>
    <recommendedName>
        <fullName evidence="2">Free fatty acid receptor 1</fullName>
    </recommendedName>
    <alternativeName>
        <fullName evidence="12">G-protein coupled receptor 40</fullName>
    </alternativeName>
</protein>
<keyword evidence="7 15" id="KW-0472">Membrane</keyword>
<organism evidence="17 18">
    <name type="scientific">Calidris pygmaea</name>
    <name type="common">Spoon-billed sandpiper</name>
    <dbReference type="NCBI Taxonomy" id="425635"/>
    <lineage>
        <taxon>Eukaryota</taxon>
        <taxon>Metazoa</taxon>
        <taxon>Chordata</taxon>
        <taxon>Craniata</taxon>
        <taxon>Vertebrata</taxon>
        <taxon>Euteleostomi</taxon>
        <taxon>Archelosauria</taxon>
        <taxon>Archosauria</taxon>
        <taxon>Dinosauria</taxon>
        <taxon>Saurischia</taxon>
        <taxon>Theropoda</taxon>
        <taxon>Coelurosauria</taxon>
        <taxon>Aves</taxon>
        <taxon>Neognathae</taxon>
        <taxon>Neoaves</taxon>
        <taxon>Charadriiformes</taxon>
        <taxon>Scolopacidae</taxon>
        <taxon>Calidris</taxon>
    </lineage>
</organism>
<feature type="transmembrane region" description="Helical" evidence="15">
    <location>
        <begin position="118"/>
        <end position="139"/>
    </location>
</feature>
<evidence type="ECO:0000256" key="10">
    <source>
        <dbReference type="ARBA" id="ARBA00023180"/>
    </source>
</evidence>
<dbReference type="GO" id="GO:0071398">
    <property type="term" value="P:cellular response to fatty acid"/>
    <property type="evidence" value="ECO:0007669"/>
    <property type="project" value="TreeGrafter"/>
</dbReference>
<evidence type="ECO:0000256" key="4">
    <source>
        <dbReference type="ARBA" id="ARBA00022692"/>
    </source>
</evidence>
<keyword evidence="8" id="KW-1015">Disulfide bond</keyword>
<evidence type="ECO:0000256" key="13">
    <source>
        <dbReference type="ARBA" id="ARBA00045206"/>
    </source>
</evidence>
<dbReference type="Pfam" id="PF00001">
    <property type="entry name" value="7tm_1"/>
    <property type="match status" value="2"/>
</dbReference>
<dbReference type="Proteomes" id="UP000694419">
    <property type="component" value="Unplaced"/>
</dbReference>
<dbReference type="Gene3D" id="1.20.1070.10">
    <property type="entry name" value="Rhodopsin 7-helix transmembrane proteins"/>
    <property type="match status" value="2"/>
</dbReference>
<evidence type="ECO:0000313" key="17">
    <source>
        <dbReference type="Ensembl" id="ENSCPGP00000003071.1"/>
    </source>
</evidence>
<feature type="domain" description="G-protein coupled receptors family 1 profile" evidence="16">
    <location>
        <begin position="17"/>
        <end position="424"/>
    </location>
</feature>
<dbReference type="PRINTS" id="PR00237">
    <property type="entry name" value="GPCRRHODOPSN"/>
</dbReference>
<dbReference type="PRINTS" id="PR01904">
    <property type="entry name" value="GPR40FAMILY"/>
</dbReference>
<feature type="transmembrane region" description="Helical" evidence="15">
    <location>
        <begin position="332"/>
        <end position="358"/>
    </location>
</feature>
<evidence type="ECO:0000256" key="7">
    <source>
        <dbReference type="ARBA" id="ARBA00023136"/>
    </source>
</evidence>
<dbReference type="GO" id="GO:0004930">
    <property type="term" value="F:G protein-coupled receptor activity"/>
    <property type="evidence" value="ECO:0007669"/>
    <property type="project" value="UniProtKB-KW"/>
</dbReference>
<evidence type="ECO:0000256" key="2">
    <source>
        <dbReference type="ARBA" id="ARBA00021527"/>
    </source>
</evidence>
<evidence type="ECO:0000259" key="16">
    <source>
        <dbReference type="PROSITE" id="PS50262"/>
    </source>
</evidence>
<keyword evidence="5 15" id="KW-1133">Transmembrane helix</keyword>
<evidence type="ECO:0000256" key="9">
    <source>
        <dbReference type="ARBA" id="ARBA00023170"/>
    </source>
</evidence>
<comment type="function">
    <text evidence="13">G-protein coupled receptor for medium and long chain saturated and unsaturated fatty acids that plays an important role in glucose homeostasis. Fatty acid binding increases glucose-stimulated insulin secretion, and may also enhance the secretion of glucagon-like peptide 1 (GLP-1). May also play a role in bone homeostasis; receptor signaling activates pathways that inhibit osteoclast differentiation. Ligand binding leads to a conformation change that triggers signaling via G-proteins that activate phospholipase C, leading to an increase of the intracellular calcium concentration. Seems to act through a G(q) and G(i)-mediated pathway. Mediates the anti-inflammatory effects of omega-3 polyunsaturated fatty acids (PUFAs) via inhibition of NLRP3 inflammasome activation.</text>
</comment>
<evidence type="ECO:0000256" key="3">
    <source>
        <dbReference type="ARBA" id="ARBA00022475"/>
    </source>
</evidence>
<reference evidence="17" key="2">
    <citation type="submission" date="2025-09" db="UniProtKB">
        <authorList>
            <consortium name="Ensembl"/>
        </authorList>
    </citation>
    <scope>IDENTIFICATION</scope>
</reference>
<evidence type="ECO:0000256" key="11">
    <source>
        <dbReference type="ARBA" id="ARBA00023224"/>
    </source>
</evidence>
<reference evidence="17" key="1">
    <citation type="submission" date="2025-08" db="UniProtKB">
        <authorList>
            <consortium name="Ensembl"/>
        </authorList>
    </citation>
    <scope>IDENTIFICATION</scope>
</reference>
<keyword evidence="6 14" id="KW-0297">G-protein coupled receptor</keyword>
<feature type="transmembrane region" description="Helical" evidence="15">
    <location>
        <begin position="76"/>
        <end position="97"/>
    </location>
</feature>
<keyword evidence="3" id="KW-1003">Cell membrane</keyword>
<keyword evidence="10" id="KW-0325">Glycoprotein</keyword>
<dbReference type="InterPro" id="IPR013312">
    <property type="entry name" value="GPR40-rel_orph"/>
</dbReference>
<dbReference type="PANTHER" id="PTHR45822">
    <property type="entry name" value="FREE FATTY ACID RECEPTOR 2-RELATED"/>
    <property type="match status" value="1"/>
</dbReference>
<dbReference type="InterPro" id="IPR000276">
    <property type="entry name" value="GPCR_Rhodpsn"/>
</dbReference>
<comment type="similarity">
    <text evidence="14">Belongs to the G-protein coupled receptor 1 family.</text>
</comment>
<dbReference type="InterPro" id="IPR013313">
    <property type="entry name" value="GPR40_recept_FA"/>
</dbReference>
<evidence type="ECO:0000256" key="5">
    <source>
        <dbReference type="ARBA" id="ARBA00022989"/>
    </source>
</evidence>
<name>A0A8C3J634_9CHAR</name>
<feature type="transmembrane region" description="Helical" evidence="15">
    <location>
        <begin position="38"/>
        <end position="56"/>
    </location>
</feature>
<keyword evidence="11 14" id="KW-0807">Transducer</keyword>
<dbReference type="InterPro" id="IPR017452">
    <property type="entry name" value="GPCR_Rhodpsn_7TM"/>
</dbReference>
<evidence type="ECO:0000256" key="6">
    <source>
        <dbReference type="ARBA" id="ARBA00023040"/>
    </source>
</evidence>
<dbReference type="GO" id="GO:0005886">
    <property type="term" value="C:plasma membrane"/>
    <property type="evidence" value="ECO:0007669"/>
    <property type="project" value="UniProtKB-SubCell"/>
</dbReference>
<evidence type="ECO:0000256" key="15">
    <source>
        <dbReference type="SAM" id="Phobius"/>
    </source>
</evidence>
<evidence type="ECO:0000256" key="1">
    <source>
        <dbReference type="ARBA" id="ARBA00004651"/>
    </source>
</evidence>
<feature type="transmembrane region" description="Helical" evidence="15">
    <location>
        <begin position="407"/>
        <end position="426"/>
    </location>
</feature>
<sequence length="464" mass="50267">MWILAVYILTFIVGFPANVFTFVTLLTKARRRVSPSDLLLLNLTAADLLLLLFLPFKMAEAAADMTWPLPSILCPVANFVFFSSIYLSSLFLAALSVERYLGVVFPHHYKARRRLCQVVAASVVFWLLACSLCSVVFIAQFHGGKNQSVANRWVVNTSGGFTGNEPRLVASRWSTELVALTFKGLAVTSPGGFKPSSSSPECSIIDCFIHRTSTISSPGGPNPGGFNHDGFKISSPGGPNPGGFKFSNHDGSMDDVFAPHGSKATNGSKISTPNFSLPHISTILDTSSPAAVPQLSNLPTSSAPGAHQGPTPSKCYDDFSPDQLSFVLPLRLTLFLVLFLLPFTATIFCYVNFVRVLLGRPNIPLEKKQRAVGLAVATMVNFGVCFAPYNISHVVGFVEKKSPHWRVYALLLTSLNAALDPVIFYFSSRAVQKAMRGVVVAVGDKLGWTCHGGGWGWGHHRGLR</sequence>
<dbReference type="PROSITE" id="PS50262">
    <property type="entry name" value="G_PROTEIN_RECEP_F1_2"/>
    <property type="match status" value="1"/>
</dbReference>
<keyword evidence="4 14" id="KW-0812">Transmembrane</keyword>
<proteinExistence type="inferred from homology"/>
<accession>A0A8C3J634</accession>
<comment type="subcellular location">
    <subcellularLocation>
        <location evidence="1">Cell membrane</location>
        <topology evidence="1">Multi-pass membrane protein</topology>
    </subcellularLocation>
</comment>
<feature type="transmembrane region" description="Helical" evidence="15">
    <location>
        <begin position="6"/>
        <end position="26"/>
    </location>
</feature>
<dbReference type="AlphaFoldDB" id="A0A8C3J634"/>
<dbReference type="PROSITE" id="PS00237">
    <property type="entry name" value="G_PROTEIN_RECEP_F1_1"/>
    <property type="match status" value="1"/>
</dbReference>
<keyword evidence="18" id="KW-1185">Reference proteome</keyword>
<evidence type="ECO:0000313" key="18">
    <source>
        <dbReference type="Proteomes" id="UP000694419"/>
    </source>
</evidence>
<dbReference type="Ensembl" id="ENSCPGT00000003380.1">
    <property type="protein sequence ID" value="ENSCPGP00000003071.1"/>
    <property type="gene ID" value="ENSCPGG00000002263.1"/>
</dbReference>
<keyword evidence="9 14" id="KW-0675">Receptor</keyword>
<dbReference type="SUPFAM" id="SSF81321">
    <property type="entry name" value="Family A G protein-coupled receptor-like"/>
    <property type="match status" value="2"/>
</dbReference>